<comment type="caution">
    <text evidence="5">The sequence shown here is derived from an EMBL/GenBank/DDBJ whole genome shotgun (WGS) entry which is preliminary data.</text>
</comment>
<dbReference type="Gene3D" id="3.40.50.2300">
    <property type="match status" value="2"/>
</dbReference>
<dbReference type="InterPro" id="IPR050555">
    <property type="entry name" value="Bact_Solute-Bind_Prot2"/>
</dbReference>
<keyword evidence="3" id="KW-0732">Signal</keyword>
<feature type="signal peptide" evidence="3">
    <location>
        <begin position="1"/>
        <end position="28"/>
    </location>
</feature>
<dbReference type="AlphaFoldDB" id="A0A242MIK7"/>
<dbReference type="InterPro" id="IPR025997">
    <property type="entry name" value="SBP_2_dom"/>
</dbReference>
<dbReference type="GO" id="GO:0030246">
    <property type="term" value="F:carbohydrate binding"/>
    <property type="evidence" value="ECO:0007669"/>
    <property type="project" value="TreeGrafter"/>
</dbReference>
<comment type="subcellular location">
    <subcellularLocation>
        <location evidence="1">Periplasm</location>
    </subcellularLocation>
</comment>
<evidence type="ECO:0000256" key="1">
    <source>
        <dbReference type="ARBA" id="ARBA00004418"/>
    </source>
</evidence>
<comment type="similarity">
    <text evidence="2">Belongs to the bacterial solute-binding protein 2 family.</text>
</comment>
<dbReference type="InterPro" id="IPR028082">
    <property type="entry name" value="Peripla_BP_I"/>
</dbReference>
<dbReference type="PANTHER" id="PTHR30036">
    <property type="entry name" value="D-XYLOSE-BINDING PERIPLASMIC PROTEIN"/>
    <property type="match status" value="1"/>
</dbReference>
<evidence type="ECO:0000256" key="3">
    <source>
        <dbReference type="SAM" id="SignalP"/>
    </source>
</evidence>
<dbReference type="RefSeq" id="WP_075360300.1">
    <property type="nucleotide sequence ID" value="NZ_MSRG01000088.1"/>
</dbReference>
<dbReference type="Pfam" id="PF13407">
    <property type="entry name" value="Peripla_BP_4"/>
    <property type="match status" value="1"/>
</dbReference>
<protein>
    <submittedName>
        <fullName evidence="5">Sugar ABC transporter</fullName>
    </submittedName>
</protein>
<gene>
    <name evidence="5" type="ORF">PAMC26577_24675</name>
</gene>
<dbReference type="PANTHER" id="PTHR30036:SF7">
    <property type="entry name" value="ABC TRANSPORTER PERIPLASMIC-BINDING PROTEIN YPHF"/>
    <property type="match status" value="1"/>
</dbReference>
<organism evidence="5 6">
    <name type="scientific">Caballeronia sordidicola</name>
    <name type="common">Burkholderia sordidicola</name>
    <dbReference type="NCBI Taxonomy" id="196367"/>
    <lineage>
        <taxon>Bacteria</taxon>
        <taxon>Pseudomonadati</taxon>
        <taxon>Pseudomonadota</taxon>
        <taxon>Betaproteobacteria</taxon>
        <taxon>Burkholderiales</taxon>
        <taxon>Burkholderiaceae</taxon>
        <taxon>Caballeronia</taxon>
    </lineage>
</organism>
<dbReference type="CDD" id="cd06314">
    <property type="entry name" value="PBP1_tmGBP"/>
    <property type="match status" value="1"/>
</dbReference>
<evidence type="ECO:0000313" key="6">
    <source>
        <dbReference type="Proteomes" id="UP000195221"/>
    </source>
</evidence>
<dbReference type="GO" id="GO:0030288">
    <property type="term" value="C:outer membrane-bounded periplasmic space"/>
    <property type="evidence" value="ECO:0007669"/>
    <property type="project" value="TreeGrafter"/>
</dbReference>
<proteinExistence type="inferred from homology"/>
<evidence type="ECO:0000259" key="4">
    <source>
        <dbReference type="Pfam" id="PF13407"/>
    </source>
</evidence>
<name>A0A242MIK7_CABSO</name>
<feature type="domain" description="Periplasmic binding protein" evidence="4">
    <location>
        <begin position="41"/>
        <end position="287"/>
    </location>
</feature>
<reference evidence="5 6" key="1">
    <citation type="submission" date="2017-03" db="EMBL/GenBank/DDBJ databases">
        <title>Genome analysis of strain PAMC 26577.</title>
        <authorList>
            <person name="Oh H.-M."/>
            <person name="Yang J.-A."/>
        </authorList>
    </citation>
    <scope>NUCLEOTIDE SEQUENCE [LARGE SCALE GENOMIC DNA]</scope>
    <source>
        <strain evidence="5 6">PAMC 26577</strain>
    </source>
</reference>
<feature type="chain" id="PRO_5011310047" evidence="3">
    <location>
        <begin position="29"/>
        <end position="322"/>
    </location>
</feature>
<dbReference type="EMBL" id="NBTZ01000102">
    <property type="protein sequence ID" value="OTP71130.1"/>
    <property type="molecule type" value="Genomic_DNA"/>
</dbReference>
<evidence type="ECO:0000313" key="5">
    <source>
        <dbReference type="EMBL" id="OTP71130.1"/>
    </source>
</evidence>
<accession>A0A242MIK7</accession>
<dbReference type="Proteomes" id="UP000195221">
    <property type="component" value="Unassembled WGS sequence"/>
</dbReference>
<dbReference type="SUPFAM" id="SSF53822">
    <property type="entry name" value="Periplasmic binding protein-like I"/>
    <property type="match status" value="1"/>
</dbReference>
<evidence type="ECO:0000256" key="2">
    <source>
        <dbReference type="ARBA" id="ARBA00007639"/>
    </source>
</evidence>
<sequence length="322" mass="34577">MSRKWSVAALSAALLVSAVTSAATSAHAADKKHLYFVANGAVDFWKLAEAGMRKAQAELPNYIIEMKYPEQSSAAVQNRLLDDLVANGAAGIILSSVDPKTQTEELNKVAGQTLLATTDGDAPDTKRAFYLGSSNFDAGKQAAQILTKAMPNGGKCVAFAGLPGADLAVQRIKGMKEGLQNTKITIDSVRSDEMDQARAQSNAADILTARKDVNCMIGIFAYNTPQIELALQQSGRAGQVTVVGFDNDQGTLNGIKQGVVAGTVVQQPYQWGYLGMKYMARYLEGDKSFIPKDHKIIVPTQIIDKSNVDGFIAQIKTWMAKK</sequence>